<sequence length="110" mass="11677">MGGSNKEKKGGGSIVEDMEGVDSILQELEGEGISGVSEGVEGMGGEGARRDGMDELEAMLDECGENVEEGSKIESLDMEKEMEDLQKVDALLEECGVELDFADPDALCDE</sequence>
<evidence type="ECO:0000256" key="1">
    <source>
        <dbReference type="SAM" id="MobiDB-lite"/>
    </source>
</evidence>
<dbReference type="AlphaFoldDB" id="A0A7S3DDH8"/>
<feature type="region of interest" description="Disordered" evidence="1">
    <location>
        <begin position="30"/>
        <end position="50"/>
    </location>
</feature>
<organism evidence="2">
    <name type="scientific">Palpitomonas bilix</name>
    <dbReference type="NCBI Taxonomy" id="652834"/>
    <lineage>
        <taxon>Eukaryota</taxon>
        <taxon>Eukaryota incertae sedis</taxon>
    </lineage>
</organism>
<protein>
    <submittedName>
        <fullName evidence="2">Uncharacterized protein</fullName>
    </submittedName>
</protein>
<accession>A0A7S3DDH8</accession>
<dbReference type="EMBL" id="HBIB01025699">
    <property type="protein sequence ID" value="CAE0254441.1"/>
    <property type="molecule type" value="Transcribed_RNA"/>
</dbReference>
<name>A0A7S3DDH8_9EUKA</name>
<proteinExistence type="predicted"/>
<gene>
    <name evidence="2" type="ORF">PBIL07802_LOCUS16687</name>
</gene>
<evidence type="ECO:0000313" key="2">
    <source>
        <dbReference type="EMBL" id="CAE0254441.1"/>
    </source>
</evidence>
<reference evidence="2" key="1">
    <citation type="submission" date="2021-01" db="EMBL/GenBank/DDBJ databases">
        <authorList>
            <person name="Corre E."/>
            <person name="Pelletier E."/>
            <person name="Niang G."/>
            <person name="Scheremetjew M."/>
            <person name="Finn R."/>
            <person name="Kale V."/>
            <person name="Holt S."/>
            <person name="Cochrane G."/>
            <person name="Meng A."/>
            <person name="Brown T."/>
            <person name="Cohen L."/>
        </authorList>
    </citation>
    <scope>NUCLEOTIDE SEQUENCE</scope>
    <source>
        <strain evidence="2">NIES-2562</strain>
    </source>
</reference>